<dbReference type="GO" id="GO:0008270">
    <property type="term" value="F:zinc ion binding"/>
    <property type="evidence" value="ECO:0007669"/>
    <property type="project" value="UniProtKB-KW"/>
</dbReference>
<feature type="compositionally biased region" description="Polar residues" evidence="8">
    <location>
        <begin position="1005"/>
        <end position="1016"/>
    </location>
</feature>
<dbReference type="PROSITE" id="PS50157">
    <property type="entry name" value="ZINC_FINGER_C2H2_2"/>
    <property type="match status" value="1"/>
</dbReference>
<evidence type="ECO:0000256" key="8">
    <source>
        <dbReference type="SAM" id="MobiDB-lite"/>
    </source>
</evidence>
<keyword evidence="4 7" id="KW-0863">Zinc-finger</keyword>
<protein>
    <submittedName>
        <fullName evidence="10">C2H2 type zinc finger containing protein</fullName>
    </submittedName>
</protein>
<dbReference type="Proteomes" id="UP000014071">
    <property type="component" value="Unassembled WGS sequence"/>
</dbReference>
<dbReference type="GO" id="GO:0000981">
    <property type="term" value="F:DNA-binding transcription factor activity, RNA polymerase II-specific"/>
    <property type="evidence" value="ECO:0007669"/>
    <property type="project" value="InterPro"/>
</dbReference>
<feature type="region of interest" description="Disordered" evidence="8">
    <location>
        <begin position="549"/>
        <end position="612"/>
    </location>
</feature>
<keyword evidence="2" id="KW-0479">Metal-binding</keyword>
<dbReference type="EMBL" id="DF238822">
    <property type="protein sequence ID" value="GAC98937.1"/>
    <property type="molecule type" value="Genomic_DNA"/>
</dbReference>
<feature type="region of interest" description="Disordered" evidence="8">
    <location>
        <begin position="462"/>
        <end position="483"/>
    </location>
</feature>
<feature type="compositionally biased region" description="Low complexity" evidence="8">
    <location>
        <begin position="473"/>
        <end position="482"/>
    </location>
</feature>
<keyword evidence="5" id="KW-0862">Zinc</keyword>
<dbReference type="eggNOG" id="KOG1721">
    <property type="taxonomic scope" value="Eukaryota"/>
</dbReference>
<organism evidence="10 11">
    <name type="scientific">Pseudozyma hubeiensis (strain SY62)</name>
    <name type="common">Yeast</name>
    <dbReference type="NCBI Taxonomy" id="1305764"/>
    <lineage>
        <taxon>Eukaryota</taxon>
        <taxon>Fungi</taxon>
        <taxon>Dikarya</taxon>
        <taxon>Basidiomycota</taxon>
        <taxon>Ustilaginomycotina</taxon>
        <taxon>Ustilaginomycetes</taxon>
        <taxon>Ustilaginales</taxon>
        <taxon>Ustilaginaceae</taxon>
        <taxon>Pseudozyma</taxon>
    </lineage>
</organism>
<dbReference type="SUPFAM" id="SSF57667">
    <property type="entry name" value="beta-beta-alpha zinc fingers"/>
    <property type="match status" value="1"/>
</dbReference>
<comment type="subcellular location">
    <subcellularLocation>
        <location evidence="1">Nucleus</location>
    </subcellularLocation>
</comment>
<evidence type="ECO:0000256" key="2">
    <source>
        <dbReference type="ARBA" id="ARBA00022723"/>
    </source>
</evidence>
<accession>R9PCI7</accession>
<proteinExistence type="predicted"/>
<dbReference type="RefSeq" id="XP_012192524.1">
    <property type="nucleotide sequence ID" value="XM_012337134.1"/>
</dbReference>
<dbReference type="OrthoDB" id="6365676at2759"/>
<evidence type="ECO:0000256" key="6">
    <source>
        <dbReference type="ARBA" id="ARBA00023242"/>
    </source>
</evidence>
<dbReference type="GeneID" id="24111803"/>
<dbReference type="PANTHER" id="PTHR40626:SF11">
    <property type="entry name" value="ZINC FINGER PROTEIN YPR022C"/>
    <property type="match status" value="1"/>
</dbReference>
<keyword evidence="3" id="KW-0677">Repeat</keyword>
<dbReference type="GO" id="GO:0005634">
    <property type="term" value="C:nucleus"/>
    <property type="evidence" value="ECO:0007669"/>
    <property type="project" value="UniProtKB-SubCell"/>
</dbReference>
<evidence type="ECO:0000256" key="4">
    <source>
        <dbReference type="ARBA" id="ARBA00022771"/>
    </source>
</evidence>
<evidence type="ECO:0000256" key="1">
    <source>
        <dbReference type="ARBA" id="ARBA00004123"/>
    </source>
</evidence>
<feature type="compositionally biased region" description="Basic and acidic residues" evidence="8">
    <location>
        <begin position="577"/>
        <end position="593"/>
    </location>
</feature>
<name>R9PCI7_PSEHS</name>
<dbReference type="GO" id="GO:0000978">
    <property type="term" value="F:RNA polymerase II cis-regulatory region sequence-specific DNA binding"/>
    <property type="evidence" value="ECO:0007669"/>
    <property type="project" value="InterPro"/>
</dbReference>
<evidence type="ECO:0000313" key="11">
    <source>
        <dbReference type="Proteomes" id="UP000014071"/>
    </source>
</evidence>
<keyword evidence="6" id="KW-0539">Nucleus</keyword>
<evidence type="ECO:0000256" key="7">
    <source>
        <dbReference type="PROSITE-ProRule" id="PRU00042"/>
    </source>
</evidence>
<feature type="region of interest" description="Disordered" evidence="8">
    <location>
        <begin position="90"/>
        <end position="184"/>
    </location>
</feature>
<dbReference type="GO" id="GO:0000785">
    <property type="term" value="C:chromatin"/>
    <property type="evidence" value="ECO:0007669"/>
    <property type="project" value="TreeGrafter"/>
</dbReference>
<feature type="region of interest" description="Disordered" evidence="8">
    <location>
        <begin position="1000"/>
        <end position="1059"/>
    </location>
</feature>
<gene>
    <name evidence="10" type="ORF">PHSY_006534</name>
</gene>
<dbReference type="InterPro" id="IPR051059">
    <property type="entry name" value="VerF-like"/>
</dbReference>
<dbReference type="InterPro" id="IPR013087">
    <property type="entry name" value="Znf_C2H2_type"/>
</dbReference>
<evidence type="ECO:0000256" key="3">
    <source>
        <dbReference type="ARBA" id="ARBA00022737"/>
    </source>
</evidence>
<evidence type="ECO:0000256" key="5">
    <source>
        <dbReference type="ARBA" id="ARBA00022833"/>
    </source>
</evidence>
<evidence type="ECO:0000259" key="9">
    <source>
        <dbReference type="PROSITE" id="PS50157"/>
    </source>
</evidence>
<dbReference type="Gene3D" id="3.30.160.60">
    <property type="entry name" value="Classic Zinc Finger"/>
    <property type="match status" value="1"/>
</dbReference>
<feature type="domain" description="C2H2-type" evidence="9">
    <location>
        <begin position="9"/>
        <end position="39"/>
    </location>
</feature>
<dbReference type="STRING" id="1305764.R9PCI7"/>
<dbReference type="HOGENOM" id="CLU_244509_0_0_1"/>
<reference evidence="11" key="1">
    <citation type="journal article" date="2013" name="Genome Announc.">
        <title>Draft genome sequence of the basidiomycetous yeast-like fungus Pseudozyma hubeiensis SY62, which produces an abundant amount of the biosurfactant mannosylerythritol lipids.</title>
        <authorList>
            <person name="Konishi M."/>
            <person name="Hatada Y."/>
            <person name="Horiuchi J."/>
        </authorList>
    </citation>
    <scope>NUCLEOTIDE SEQUENCE [LARGE SCALE GENOMIC DNA]</scope>
    <source>
        <strain evidence="11">SY62</strain>
    </source>
</reference>
<evidence type="ECO:0000313" key="10">
    <source>
        <dbReference type="EMBL" id="GAC98937.1"/>
    </source>
</evidence>
<dbReference type="PANTHER" id="PTHR40626">
    <property type="entry name" value="MIP31509P"/>
    <property type="match status" value="1"/>
</dbReference>
<dbReference type="SMART" id="SM00355">
    <property type="entry name" value="ZnF_C2H2"/>
    <property type="match status" value="1"/>
</dbReference>
<sequence>MTHTQRRDFVCPGCNRAFSRNDSMARHLRRKHPHLYRSPETSSSAAAGTGQTYIGAASADASTSTATATFATGGHGILALRSPFGSSFYSNSGNAQRRADDHRTFPDSLGRQSSYSIPYDQEAVPRSPRSNASAQWRDDSRGPDGPAPPHAVASTQDEGMRPHESRPNYPMKLEQPCRTSHGAPSFGSSAFDLVGRSGLIKEASNEQIISVYGSDWTGTANFDHTGSDQAGTSSQFPWEHQEGHAPYLQHTQHTGWQAPQASSYEHTIPTPQLSRREAVRSGYNDNVPSEVPCFAHQVADFQAQTDIAQSEFFVGTMPSRTDPTCWASLDPSMLTTQDAERVLIESALDSGQLCPDISLAAANPSVSPSDASATIAGTYLPIEFRNMRQQAAPVDPPNAQQVERIMADLGIDLGSNQASAINTAHDYSSQSSSARHEHMLTATPLIPSQTAVSAPWTAERFVPSGPSLHPHHLSQNQSSQSSAYLPSLTASQNEYLGPNASSHRRTMDRTWSSASVAFDAASQTRASQLDSQGFGSELDDSLGCQPEVKAAKSDVTATSALKDPNFNKPDDSNPSQRADKVEEGGKRSFRDDTDWGQVTSVPRECCPSHSKSPDAIMTVWQMDGNSRSDSSVPSNIALDHAASSMGPPRRDRVSFAEAAVDPFDPDKMEIDEASLPASGQQQDDPALDSTSAVSGDQLKLVVERFRAFAQLCQDHLRPSSEMLQSSAPYIPQVIRADAPFYHPMMLGAQKTHSLEEAFALLSLASLQSNDSNVKEEAHRLMYFLYGLVMLSYRHTFHLGGKLQSFLNCVLLVEMYGLRQSSPDLWHKLEQNRESILLDVLRVHTQSSALDAAMDQIEPNSLDKLREEELSQLWTRWYGHESWKRTLLLCAIHDSQASSFFSPFKIDLSARPDGPRCQFLFAHVHEPCTDTLFFAWPPTAWANRLVASTSLPQSKSAGAAFRDGKPVSIAACLTEHLLRPHVAHQSSSTATPRFRSSFDFGPSRVDAQSSKHSTSVTDGDIRASSASAGPSVEIEDDLGVSARSSRRESHAGPQDATCEGRNAHSAARVVSQLYMSALLESVHGAWMADSGWYQTPAWGASALSEQLGIDADDFDIENSSLADLPGWRIGRTLQAAQVAHALMNWSEMYSGCKDACRTSGDGAVARHGLKVTDDAHYLTVRWQAIFLGLCAPLQSLCFYLDAGRESSAIDRERRRRIAMLLQIWVNSAYCRRALVHAGTILTLLCAARMGGKEESLGPATSHAAFMSLVVLVSTSMILRELRPSFRSTEATTEHLREELVPVKEAWPALLRAVDRSHEGKLADSMEESDDVGESTQSQEWLRVRFWHRRFQLIGLAGIFREHGEQGSAAGFTDWRASVSGAAGLGSSLGLRRLSHSLPRWSSFAGEERPPNIRRAMFERHHTAGNYRRASHAQFHTPQHDPDRDLLRRHLHTSTASTINASSETRRWILQGKTHHATFCGLSLWNNDGSAVSDDAEDGTLRRDTLATSNVMGCEELRKLVDWVRRGNPRWCFGQEYTDLLLGALNEDPAAAGISSSAESNGQGCSV</sequence>
<dbReference type="PROSITE" id="PS00028">
    <property type="entry name" value="ZINC_FINGER_C2H2_1"/>
    <property type="match status" value="1"/>
</dbReference>
<keyword evidence="11" id="KW-1185">Reference proteome</keyword>
<dbReference type="InterPro" id="IPR036236">
    <property type="entry name" value="Znf_C2H2_sf"/>
</dbReference>